<dbReference type="AlphaFoldDB" id="X1TWR6"/>
<evidence type="ECO:0000256" key="1">
    <source>
        <dbReference type="SAM" id="MobiDB-lite"/>
    </source>
</evidence>
<proteinExistence type="predicted"/>
<reference evidence="2" key="1">
    <citation type="journal article" date="2014" name="Front. Microbiol.">
        <title>High frequency of phylogenetically diverse reductive dehalogenase-homologous genes in deep subseafloor sedimentary metagenomes.</title>
        <authorList>
            <person name="Kawai M."/>
            <person name="Futagami T."/>
            <person name="Toyoda A."/>
            <person name="Takaki Y."/>
            <person name="Nishi S."/>
            <person name="Hori S."/>
            <person name="Arai W."/>
            <person name="Tsubouchi T."/>
            <person name="Morono Y."/>
            <person name="Uchiyama I."/>
            <person name="Ito T."/>
            <person name="Fujiyama A."/>
            <person name="Inagaki F."/>
            <person name="Takami H."/>
        </authorList>
    </citation>
    <scope>NUCLEOTIDE SEQUENCE</scope>
    <source>
        <strain evidence="2">Expedition CK06-06</strain>
    </source>
</reference>
<sequence length="77" mass="8661">MEYMSMLAELVNQNGNEVTVQFTVKLTGSMLDDEQALQRSLNEAGQIAMQPMLKQSDTNGVRHKNVVASYQTDPEER</sequence>
<feature type="region of interest" description="Disordered" evidence="1">
    <location>
        <begin position="56"/>
        <end position="77"/>
    </location>
</feature>
<comment type="caution">
    <text evidence="2">The sequence shown here is derived from an EMBL/GenBank/DDBJ whole genome shotgun (WGS) entry which is preliminary data.</text>
</comment>
<protein>
    <submittedName>
        <fullName evidence="2">Uncharacterized protein</fullName>
    </submittedName>
</protein>
<dbReference type="EMBL" id="BARW01029460">
    <property type="protein sequence ID" value="GAJ09709.1"/>
    <property type="molecule type" value="Genomic_DNA"/>
</dbReference>
<organism evidence="2">
    <name type="scientific">marine sediment metagenome</name>
    <dbReference type="NCBI Taxonomy" id="412755"/>
    <lineage>
        <taxon>unclassified sequences</taxon>
        <taxon>metagenomes</taxon>
        <taxon>ecological metagenomes</taxon>
    </lineage>
</organism>
<gene>
    <name evidence="2" type="ORF">S12H4_47333</name>
</gene>
<feature type="compositionally biased region" description="Polar residues" evidence="1">
    <location>
        <begin position="68"/>
        <end position="77"/>
    </location>
</feature>
<evidence type="ECO:0000313" key="2">
    <source>
        <dbReference type="EMBL" id="GAJ09709.1"/>
    </source>
</evidence>
<name>X1TWR6_9ZZZZ</name>
<accession>X1TWR6</accession>